<keyword evidence="1" id="KW-0472">Membrane</keyword>
<keyword evidence="1" id="KW-0812">Transmembrane</keyword>
<evidence type="ECO:0000256" key="1">
    <source>
        <dbReference type="SAM" id="Phobius"/>
    </source>
</evidence>
<name>A0ABS0MDN9_SERRU</name>
<gene>
    <name evidence="2" type="ORF">I5U13_12535</name>
</gene>
<keyword evidence="1" id="KW-1133">Transmembrane helix</keyword>
<comment type="caution">
    <text evidence="2">The sequence shown here is derived from an EMBL/GenBank/DDBJ whole genome shotgun (WGS) entry which is preliminary data.</text>
</comment>
<sequence>MTLAHARAHQTENDYNQDTAAYLAMMAFQNAFSMIRIVLKTAENVTDYINVIRRTFNNHRDQ</sequence>
<proteinExistence type="predicted"/>
<feature type="transmembrane region" description="Helical" evidence="1">
    <location>
        <begin position="20"/>
        <end position="39"/>
    </location>
</feature>
<evidence type="ECO:0000313" key="2">
    <source>
        <dbReference type="EMBL" id="MBH1930480.1"/>
    </source>
</evidence>
<reference evidence="2 3" key="1">
    <citation type="submission" date="2020-11" db="EMBL/GenBank/DDBJ databases">
        <title>Enhanced detection system for hospital associated transmission using whole genome sequencing surveillance.</title>
        <authorList>
            <person name="Harrison L.H."/>
            <person name="Van Tyne D."/>
            <person name="Marsh J.W."/>
            <person name="Griffith M.P."/>
            <person name="Snyder D.J."/>
            <person name="Cooper V.S."/>
            <person name="Mustapha M."/>
        </authorList>
    </citation>
    <scope>NUCLEOTIDE SEQUENCE [LARGE SCALE GENOMIC DNA]</scope>
    <source>
        <strain evidence="2 3">SER00230</strain>
    </source>
</reference>
<organism evidence="2 3">
    <name type="scientific">Serratia rubidaea</name>
    <name type="common">Serratia marinorubra</name>
    <dbReference type="NCBI Taxonomy" id="61652"/>
    <lineage>
        <taxon>Bacteria</taxon>
        <taxon>Pseudomonadati</taxon>
        <taxon>Pseudomonadota</taxon>
        <taxon>Gammaproteobacteria</taxon>
        <taxon>Enterobacterales</taxon>
        <taxon>Yersiniaceae</taxon>
        <taxon>Serratia</taxon>
    </lineage>
</organism>
<dbReference type="Proteomes" id="UP000624159">
    <property type="component" value="Unassembled WGS sequence"/>
</dbReference>
<protein>
    <submittedName>
        <fullName evidence="2">Uncharacterized protein</fullName>
    </submittedName>
</protein>
<keyword evidence="3" id="KW-1185">Reference proteome</keyword>
<dbReference type="RefSeq" id="WP_126531463.1">
    <property type="nucleotide sequence ID" value="NZ_JADULK010000005.1"/>
</dbReference>
<accession>A0ABS0MDN9</accession>
<evidence type="ECO:0000313" key="3">
    <source>
        <dbReference type="Proteomes" id="UP000624159"/>
    </source>
</evidence>
<dbReference type="EMBL" id="JADULK010000005">
    <property type="protein sequence ID" value="MBH1930480.1"/>
    <property type="molecule type" value="Genomic_DNA"/>
</dbReference>